<dbReference type="Gene3D" id="1.10.10.10">
    <property type="entry name" value="Winged helix-like DNA-binding domain superfamily/Winged helix DNA-binding domain"/>
    <property type="match status" value="1"/>
</dbReference>
<evidence type="ECO:0000313" key="3">
    <source>
        <dbReference type="EMBL" id="GAL56786.1"/>
    </source>
</evidence>
<dbReference type="Proteomes" id="UP000029462">
    <property type="component" value="Unassembled WGS sequence"/>
</dbReference>
<gene>
    <name evidence="3" type="primary">bglJ</name>
    <name evidence="3" type="ORF">EV102420_02_03910</name>
</gene>
<sequence>MEKNYPDRLRIVLAGNEMEERLVSRFSPTSLHGILSKTAPLEVMRQQLWKWLNENQQRNDNELNLWYFSDDEVLSQTERDIIFCTTKGYSIVDIACYFKRNIKVIRAYKLSLMTKLGVRNDAELLYAADILIQMQKTLNKPTSPRRRISA</sequence>
<dbReference type="CDD" id="cd06170">
    <property type="entry name" value="LuxR_C_like"/>
    <property type="match status" value="1"/>
</dbReference>
<dbReference type="STRING" id="1115515.EV102420_02_03910"/>
<dbReference type="EMBL" id="BBMZ01000002">
    <property type="protein sequence ID" value="GAL56786.1"/>
    <property type="molecule type" value="Genomic_DNA"/>
</dbReference>
<accession>A0A090UW92</accession>
<evidence type="ECO:0000256" key="1">
    <source>
        <dbReference type="ARBA" id="ARBA00023125"/>
    </source>
</evidence>
<evidence type="ECO:0000259" key="2">
    <source>
        <dbReference type="PROSITE" id="PS50043"/>
    </source>
</evidence>
<comment type="caution">
    <text evidence="3">The sequence shown here is derived from an EMBL/GenBank/DDBJ whole genome shotgun (WGS) entry which is preliminary data.</text>
</comment>
<dbReference type="eggNOG" id="COG2197">
    <property type="taxonomic scope" value="Bacteria"/>
</dbReference>
<keyword evidence="1" id="KW-0238">DNA-binding</keyword>
<feature type="domain" description="HTH luxR-type" evidence="2">
    <location>
        <begin position="67"/>
        <end position="132"/>
    </location>
</feature>
<dbReference type="InterPro" id="IPR016032">
    <property type="entry name" value="Sig_transdc_resp-reg_C-effctor"/>
</dbReference>
<dbReference type="InterPro" id="IPR036388">
    <property type="entry name" value="WH-like_DNA-bd_sf"/>
</dbReference>
<dbReference type="GO" id="GO:0003677">
    <property type="term" value="F:DNA binding"/>
    <property type="evidence" value="ECO:0007669"/>
    <property type="project" value="UniProtKB-KW"/>
</dbReference>
<name>A0A090UW92_PSEVU</name>
<proteinExistence type="predicted"/>
<protein>
    <submittedName>
        <fullName evidence="3">Bgl operon transcriptional activator</fullName>
    </submittedName>
</protein>
<dbReference type="SUPFAM" id="SSF46894">
    <property type="entry name" value="C-terminal effector domain of the bipartite response regulators"/>
    <property type="match status" value="1"/>
</dbReference>
<dbReference type="GO" id="GO:0006355">
    <property type="term" value="P:regulation of DNA-templated transcription"/>
    <property type="evidence" value="ECO:0007669"/>
    <property type="project" value="InterPro"/>
</dbReference>
<dbReference type="InterPro" id="IPR000792">
    <property type="entry name" value="Tscrpt_reg_LuxR_C"/>
</dbReference>
<evidence type="ECO:0000313" key="4">
    <source>
        <dbReference type="Proteomes" id="UP000029462"/>
    </source>
</evidence>
<organism evidence="3 4">
    <name type="scientific">Pseudescherichia vulneris NBRC 102420</name>
    <dbReference type="NCBI Taxonomy" id="1115515"/>
    <lineage>
        <taxon>Bacteria</taxon>
        <taxon>Pseudomonadati</taxon>
        <taxon>Pseudomonadota</taxon>
        <taxon>Gammaproteobacteria</taxon>
        <taxon>Enterobacterales</taxon>
        <taxon>Enterobacteriaceae</taxon>
        <taxon>Pseudescherichia</taxon>
    </lineage>
</organism>
<dbReference type="PROSITE" id="PS50043">
    <property type="entry name" value="HTH_LUXR_2"/>
    <property type="match status" value="1"/>
</dbReference>
<keyword evidence="4" id="KW-1185">Reference proteome</keyword>
<dbReference type="AlphaFoldDB" id="A0A090UW92"/>
<reference evidence="3 4" key="1">
    <citation type="submission" date="2014-09" db="EMBL/GenBank/DDBJ databases">
        <title>Whole genome shotgun sequence of Escherichia vulneris NBRC 102420.</title>
        <authorList>
            <person name="Yoshida Y."/>
            <person name="Hosoyama A."/>
            <person name="Tsuchikane K."/>
            <person name="Ohji S."/>
            <person name="Ichikawa N."/>
            <person name="Kimura A."/>
            <person name="Yamazoe A."/>
            <person name="Ezaki T."/>
            <person name="Fujita N."/>
        </authorList>
    </citation>
    <scope>NUCLEOTIDE SEQUENCE [LARGE SCALE GENOMIC DNA]</scope>
    <source>
        <strain evidence="3 4">NBRC 102420</strain>
    </source>
</reference>
<dbReference type="SMART" id="SM00421">
    <property type="entry name" value="HTH_LUXR"/>
    <property type="match status" value="1"/>
</dbReference>